<dbReference type="PANTHER" id="PTHR38640">
    <property type="entry name" value="GEO09659P1"/>
    <property type="match status" value="1"/>
</dbReference>
<evidence type="ECO:0000313" key="3">
    <source>
        <dbReference type="WBParaSite" id="SMUV_0000793001-mRNA-1"/>
    </source>
</evidence>
<keyword evidence="1" id="KW-0472">Membrane</keyword>
<dbReference type="STRING" id="451379.A0A0N5ASZ3"/>
<dbReference type="PANTHER" id="PTHR38640:SF1">
    <property type="entry name" value="GEO09659P1"/>
    <property type="match status" value="1"/>
</dbReference>
<proteinExistence type="predicted"/>
<keyword evidence="1" id="KW-0812">Transmembrane</keyword>
<keyword evidence="2" id="KW-1185">Reference proteome</keyword>
<reference evidence="3" key="1">
    <citation type="submission" date="2017-02" db="UniProtKB">
        <authorList>
            <consortium name="WormBaseParasite"/>
        </authorList>
    </citation>
    <scope>IDENTIFICATION</scope>
</reference>
<dbReference type="WBParaSite" id="SMUV_0000793001-mRNA-1">
    <property type="protein sequence ID" value="SMUV_0000793001-mRNA-1"/>
    <property type="gene ID" value="SMUV_0000793001"/>
</dbReference>
<feature type="transmembrane region" description="Helical" evidence="1">
    <location>
        <begin position="91"/>
        <end position="116"/>
    </location>
</feature>
<sequence>MLLLKRFSEWRRRALPKVNYGTVVQYYMPATGAIGHSLYTVHIFSPNILHSLFPLCDTAIEHSLLSTSNIGLGFYLFFLPQLKSLKVWDRVELSVLTTVLFNFGSFVAAIFLKALLPSKYVPSHF</sequence>
<organism evidence="2 3">
    <name type="scientific">Syphacia muris</name>
    <dbReference type="NCBI Taxonomy" id="451379"/>
    <lineage>
        <taxon>Eukaryota</taxon>
        <taxon>Metazoa</taxon>
        <taxon>Ecdysozoa</taxon>
        <taxon>Nematoda</taxon>
        <taxon>Chromadorea</taxon>
        <taxon>Rhabditida</taxon>
        <taxon>Spirurina</taxon>
        <taxon>Oxyuridomorpha</taxon>
        <taxon>Oxyuroidea</taxon>
        <taxon>Oxyuridae</taxon>
        <taxon>Syphacia</taxon>
    </lineage>
</organism>
<dbReference type="Proteomes" id="UP000046393">
    <property type="component" value="Unplaced"/>
</dbReference>
<accession>A0A0N5ASZ3</accession>
<feature type="transmembrane region" description="Helical" evidence="1">
    <location>
        <begin position="59"/>
        <end position="79"/>
    </location>
</feature>
<evidence type="ECO:0000256" key="1">
    <source>
        <dbReference type="SAM" id="Phobius"/>
    </source>
</evidence>
<name>A0A0N5ASZ3_9BILA</name>
<feature type="transmembrane region" description="Helical" evidence="1">
    <location>
        <begin position="20"/>
        <end position="39"/>
    </location>
</feature>
<evidence type="ECO:0000313" key="2">
    <source>
        <dbReference type="Proteomes" id="UP000046393"/>
    </source>
</evidence>
<protein>
    <submittedName>
        <fullName evidence="3">Dolichyl-P-Glc:Glc(2)Man(9)GlcNAc(2)-PP-dolichol alpha-1,2-glucosyltransferase</fullName>
    </submittedName>
</protein>
<keyword evidence="1" id="KW-1133">Transmembrane helix</keyword>
<dbReference type="AlphaFoldDB" id="A0A0N5ASZ3"/>